<feature type="region of interest" description="Disordered" evidence="1">
    <location>
        <begin position="25"/>
        <end position="53"/>
    </location>
</feature>
<gene>
    <name evidence="2" type="ORF">DEBURN_LOCUS6088</name>
</gene>
<name>A0A9N9AGD8_9GLOM</name>
<protein>
    <submittedName>
        <fullName evidence="2">11162_t:CDS:1</fullName>
    </submittedName>
</protein>
<dbReference type="OrthoDB" id="2213870at2759"/>
<dbReference type="PANTHER" id="PTHR21540:SF0">
    <property type="entry name" value="PHD FAMILY PROTEIN"/>
    <property type="match status" value="1"/>
</dbReference>
<evidence type="ECO:0000313" key="2">
    <source>
        <dbReference type="EMBL" id="CAG8529913.1"/>
    </source>
</evidence>
<dbReference type="Proteomes" id="UP000789706">
    <property type="component" value="Unassembled WGS sequence"/>
</dbReference>
<evidence type="ECO:0000313" key="3">
    <source>
        <dbReference type="Proteomes" id="UP000789706"/>
    </source>
</evidence>
<evidence type="ECO:0000256" key="1">
    <source>
        <dbReference type="SAM" id="MobiDB-lite"/>
    </source>
</evidence>
<dbReference type="InterPro" id="IPR013083">
    <property type="entry name" value="Znf_RING/FYVE/PHD"/>
</dbReference>
<accession>A0A9N9AGD8</accession>
<dbReference type="EMBL" id="CAJVPK010000592">
    <property type="protein sequence ID" value="CAG8529913.1"/>
    <property type="molecule type" value="Genomic_DNA"/>
</dbReference>
<dbReference type="PANTHER" id="PTHR21540">
    <property type="entry name" value="RING FINGER AND SWIM DOMAIN-CONTAINING PROTEIN 2"/>
    <property type="match status" value="1"/>
</dbReference>
<dbReference type="AlphaFoldDB" id="A0A9N9AGD8"/>
<sequence length="198" mass="22486">MNHLIQDNIAGFSNSIVANMDMDTTNTQSLRGGRSKRNINTSSEVAERNGEDSLLRKRKAAEYESFGGKKKAAKKRKGKEGRAARYIKECSNDTKKRIERAIKQPIYLIGYEEINPTKQEYTVLGETGCQPSKSTVEELKNIASRPQHNRKPIDDDCPVCYEPLNNQKILVWCEGGCGKNLHQDCFLKWESTFQANRK</sequence>
<keyword evidence="3" id="KW-1185">Reference proteome</keyword>
<dbReference type="InterPro" id="IPR039903">
    <property type="entry name" value="Zswim2"/>
</dbReference>
<dbReference type="GO" id="GO:0061630">
    <property type="term" value="F:ubiquitin protein ligase activity"/>
    <property type="evidence" value="ECO:0007669"/>
    <property type="project" value="InterPro"/>
</dbReference>
<proteinExistence type="predicted"/>
<comment type="caution">
    <text evidence="2">The sequence shown here is derived from an EMBL/GenBank/DDBJ whole genome shotgun (WGS) entry which is preliminary data.</text>
</comment>
<feature type="non-terminal residue" evidence="2">
    <location>
        <position position="198"/>
    </location>
</feature>
<organism evidence="2 3">
    <name type="scientific">Diversispora eburnea</name>
    <dbReference type="NCBI Taxonomy" id="1213867"/>
    <lineage>
        <taxon>Eukaryota</taxon>
        <taxon>Fungi</taxon>
        <taxon>Fungi incertae sedis</taxon>
        <taxon>Mucoromycota</taxon>
        <taxon>Glomeromycotina</taxon>
        <taxon>Glomeromycetes</taxon>
        <taxon>Diversisporales</taxon>
        <taxon>Diversisporaceae</taxon>
        <taxon>Diversispora</taxon>
    </lineage>
</organism>
<reference evidence="2" key="1">
    <citation type="submission" date="2021-06" db="EMBL/GenBank/DDBJ databases">
        <authorList>
            <person name="Kallberg Y."/>
            <person name="Tangrot J."/>
            <person name="Rosling A."/>
        </authorList>
    </citation>
    <scope>NUCLEOTIDE SEQUENCE</scope>
    <source>
        <strain evidence="2">AZ414A</strain>
    </source>
</reference>
<dbReference type="Gene3D" id="3.30.40.10">
    <property type="entry name" value="Zinc/RING finger domain, C3HC4 (zinc finger)"/>
    <property type="match status" value="1"/>
</dbReference>